<dbReference type="Pfam" id="PF00561">
    <property type="entry name" value="Abhydrolase_1"/>
    <property type="match status" value="1"/>
</dbReference>
<dbReference type="PANTHER" id="PTHR10794:SF94">
    <property type="entry name" value="ESTERASE YHET-RELATED"/>
    <property type="match status" value="1"/>
</dbReference>
<feature type="domain" description="AB hydrolase-1" evidence="3">
    <location>
        <begin position="62"/>
        <end position="297"/>
    </location>
</feature>
<dbReference type="PANTHER" id="PTHR10794">
    <property type="entry name" value="ABHYDROLASE DOMAIN-CONTAINING PROTEIN"/>
    <property type="match status" value="1"/>
</dbReference>
<reference evidence="4 5" key="1">
    <citation type="submission" date="2018-05" db="EMBL/GenBank/DDBJ databases">
        <title>Genomic Encyclopedia of Type Strains, Phase IV (KMG-IV): sequencing the most valuable type-strain genomes for metagenomic binning, comparative biology and taxonomic classification.</title>
        <authorList>
            <person name="Goeker M."/>
        </authorList>
    </citation>
    <scope>NUCLEOTIDE SEQUENCE [LARGE SCALE GENOMIC DNA]</scope>
    <source>
        <strain evidence="4 5">DSM 29661</strain>
    </source>
</reference>
<dbReference type="InterPro" id="IPR000073">
    <property type="entry name" value="AB_hydrolase_1"/>
</dbReference>
<keyword evidence="5" id="KW-1185">Reference proteome</keyword>
<protein>
    <recommendedName>
        <fullName evidence="3">AB hydrolase-1 domain-containing protein</fullName>
    </recommendedName>
</protein>
<feature type="active site" description="Charge relay system" evidence="2">
    <location>
        <position position="266"/>
    </location>
</feature>
<gene>
    <name evidence="4" type="ORF">DFR34_1178</name>
</gene>
<name>A0A318KGY2_9NEIS</name>
<dbReference type="InterPro" id="IPR029058">
    <property type="entry name" value="AB_hydrolase_fold"/>
</dbReference>
<evidence type="ECO:0000313" key="4">
    <source>
        <dbReference type="EMBL" id="PXX77404.1"/>
    </source>
</evidence>
<dbReference type="EMBL" id="QJKI01000017">
    <property type="protein sequence ID" value="PXX77404.1"/>
    <property type="molecule type" value="Genomic_DNA"/>
</dbReference>
<dbReference type="SUPFAM" id="SSF53474">
    <property type="entry name" value="alpha/beta-Hydrolases"/>
    <property type="match status" value="1"/>
</dbReference>
<dbReference type="GO" id="GO:0047372">
    <property type="term" value="F:monoacylglycerol lipase activity"/>
    <property type="evidence" value="ECO:0007669"/>
    <property type="project" value="TreeGrafter"/>
</dbReference>
<evidence type="ECO:0000313" key="5">
    <source>
        <dbReference type="Proteomes" id="UP000247555"/>
    </source>
</evidence>
<dbReference type="InterPro" id="IPR050960">
    <property type="entry name" value="AB_hydrolase_4_sf"/>
</dbReference>
<evidence type="ECO:0000259" key="3">
    <source>
        <dbReference type="Pfam" id="PF00561"/>
    </source>
</evidence>
<dbReference type="Proteomes" id="UP000247555">
    <property type="component" value="Unassembled WGS sequence"/>
</dbReference>
<evidence type="ECO:0000256" key="2">
    <source>
        <dbReference type="PIRSR" id="PIRSR005211-1"/>
    </source>
</evidence>
<dbReference type="AlphaFoldDB" id="A0A318KGY2"/>
<dbReference type="Gene3D" id="3.40.50.1820">
    <property type="entry name" value="alpha/beta hydrolase"/>
    <property type="match status" value="1"/>
</dbReference>
<accession>A0A318KGY2</accession>
<evidence type="ECO:0000256" key="1">
    <source>
        <dbReference type="ARBA" id="ARBA00010884"/>
    </source>
</evidence>
<comment type="caution">
    <text evidence="4">The sequence shown here is derived from an EMBL/GenBank/DDBJ whole genome shotgun (WGS) entry which is preliminary data.</text>
</comment>
<dbReference type="GO" id="GO:0034338">
    <property type="term" value="F:short-chain carboxylesterase activity"/>
    <property type="evidence" value="ECO:0007669"/>
    <property type="project" value="TreeGrafter"/>
</dbReference>
<proteinExistence type="inferred from homology"/>
<feature type="active site" description="Charge relay system" evidence="2">
    <location>
        <position position="294"/>
    </location>
</feature>
<feature type="active site" description="Charge relay system" evidence="2">
    <location>
        <position position="140"/>
    </location>
</feature>
<organism evidence="4 5">
    <name type="scientific">Rivihabitans pingtungensis</name>
    <dbReference type="NCBI Taxonomy" id="1054498"/>
    <lineage>
        <taxon>Bacteria</taxon>
        <taxon>Pseudomonadati</taxon>
        <taxon>Pseudomonadota</taxon>
        <taxon>Betaproteobacteria</taxon>
        <taxon>Neisseriales</taxon>
        <taxon>Aquaspirillaceae</taxon>
        <taxon>Rivihabitans</taxon>
    </lineage>
</organism>
<dbReference type="InterPro" id="IPR012020">
    <property type="entry name" value="ABHD4"/>
</dbReference>
<dbReference type="PIRSF" id="PIRSF005211">
    <property type="entry name" value="Ab_hydro_YheT"/>
    <property type="match status" value="1"/>
</dbReference>
<sequence length="323" mass="34504">MSATLHPSAYRAPAWLPDGHSQTIYPALCLGGARPAYQRERWATPDGGEITVDRLPGRQGMPLLWLLHGLEGGSDSHYARALMRAAQARGWHGVVSHFRGCGGAVNTLPRAYHAGDSAEVAWLLARLASEGRPVCAVGVSLGGNMLLKHLGEAGASAPLCAAAAVSAPLDLAAAGRMLERGLARQLYTRMFLRTLKPASLATARRHPGLIDVRRAQASRTLREFDDAVTAPLHGFAGVEDYWARASAKPWLRQIARPTLVLNARNDPFLPATALPGPDQASAAVTLEFPAEGGHVGFASGGFPGRLDWLPQRLLDFFAPHVPH</sequence>
<comment type="similarity">
    <text evidence="1">Belongs to the AB hydrolase superfamily. AB hydrolase 4 family.</text>
</comment>